<evidence type="ECO:0000256" key="1">
    <source>
        <dbReference type="SAM" id="MobiDB-lite"/>
    </source>
</evidence>
<evidence type="ECO:0000313" key="3">
    <source>
        <dbReference type="Proteomes" id="UP000247409"/>
    </source>
</evidence>
<reference evidence="2 3" key="1">
    <citation type="journal article" date="2018" name="Mol. Biol. Evol.">
        <title>Analysis of the draft genome of the red seaweed Gracilariopsis chorda provides insights into genome size evolution in Rhodophyta.</title>
        <authorList>
            <person name="Lee J."/>
            <person name="Yang E.C."/>
            <person name="Graf L."/>
            <person name="Yang J.H."/>
            <person name="Qiu H."/>
            <person name="Zel Zion U."/>
            <person name="Chan C.X."/>
            <person name="Stephens T.G."/>
            <person name="Weber A.P.M."/>
            <person name="Boo G.H."/>
            <person name="Boo S.M."/>
            <person name="Kim K.M."/>
            <person name="Shin Y."/>
            <person name="Jung M."/>
            <person name="Lee S.J."/>
            <person name="Yim H.S."/>
            <person name="Lee J.H."/>
            <person name="Bhattacharya D."/>
            <person name="Yoon H.S."/>
        </authorList>
    </citation>
    <scope>NUCLEOTIDE SEQUENCE [LARGE SCALE GENOMIC DNA]</scope>
    <source>
        <strain evidence="2 3">SKKU-2015</strain>
        <tissue evidence="2">Whole body</tissue>
    </source>
</reference>
<organism evidence="2 3">
    <name type="scientific">Gracilariopsis chorda</name>
    <dbReference type="NCBI Taxonomy" id="448386"/>
    <lineage>
        <taxon>Eukaryota</taxon>
        <taxon>Rhodophyta</taxon>
        <taxon>Florideophyceae</taxon>
        <taxon>Rhodymeniophycidae</taxon>
        <taxon>Gracilariales</taxon>
        <taxon>Gracilariaceae</taxon>
        <taxon>Gracilariopsis</taxon>
    </lineage>
</organism>
<evidence type="ECO:0000313" key="2">
    <source>
        <dbReference type="EMBL" id="PXF48302.1"/>
    </source>
</evidence>
<accession>A0A2V3J2G9</accession>
<dbReference type="Proteomes" id="UP000247409">
    <property type="component" value="Unassembled WGS sequence"/>
</dbReference>
<dbReference type="OrthoDB" id="10351951at2759"/>
<dbReference type="EMBL" id="NBIV01000015">
    <property type="protein sequence ID" value="PXF48302.1"/>
    <property type="molecule type" value="Genomic_DNA"/>
</dbReference>
<protein>
    <submittedName>
        <fullName evidence="2">Uncharacterized protein</fullName>
    </submittedName>
</protein>
<feature type="region of interest" description="Disordered" evidence="1">
    <location>
        <begin position="1"/>
        <end position="21"/>
    </location>
</feature>
<feature type="compositionally biased region" description="Polar residues" evidence="1">
    <location>
        <begin position="1"/>
        <end position="19"/>
    </location>
</feature>
<dbReference type="AlphaFoldDB" id="A0A2V3J2G9"/>
<gene>
    <name evidence="2" type="ORF">BWQ96_01991</name>
</gene>
<keyword evidence="3" id="KW-1185">Reference proteome</keyword>
<comment type="caution">
    <text evidence="2">The sequence shown here is derived from an EMBL/GenBank/DDBJ whole genome shotgun (WGS) entry which is preliminary data.</text>
</comment>
<sequence length="193" mass="22045">MSDQTKPENSQGEGNSSVQAILRDLPSSDAFSAFEPTIATDAFKRYIPAPSDTARQIRIANEKNRCLIRALTARPFRSRKRSAPSISQPAPKRPRWIQLDREKKQLCLKVALTASCQHGEPGDALNRLKDGWAQNPRRKQSVNSEIRRILRERVPLWTKHELRQYLLKTGDNPNDMSVHDMRQAIREHLSDLA</sequence>
<name>A0A2V3J2G9_9FLOR</name>
<proteinExistence type="predicted"/>